<organism evidence="2 3">
    <name type="scientific">Myxococcus xanthus</name>
    <dbReference type="NCBI Taxonomy" id="34"/>
    <lineage>
        <taxon>Bacteria</taxon>
        <taxon>Pseudomonadati</taxon>
        <taxon>Myxococcota</taxon>
        <taxon>Myxococcia</taxon>
        <taxon>Myxococcales</taxon>
        <taxon>Cystobacterineae</taxon>
        <taxon>Myxococcaceae</taxon>
        <taxon>Myxococcus</taxon>
    </lineage>
</organism>
<name>A0AAE6FZB6_MYXXA</name>
<proteinExistence type="predicted"/>
<feature type="region of interest" description="Disordered" evidence="1">
    <location>
        <begin position="1"/>
        <end position="22"/>
    </location>
</feature>
<evidence type="ECO:0000313" key="3">
    <source>
        <dbReference type="Proteomes" id="UP000320179"/>
    </source>
</evidence>
<reference evidence="2 3" key="1">
    <citation type="journal article" date="2019" name="Science">
        <title>Social genes are selection hotspots in kin groups of a soil microbe.</title>
        <authorList>
            <person name="Wielgoss S."/>
            <person name="Wolfensberger R."/>
            <person name="Sun L."/>
            <person name="Fiegna F."/>
            <person name="Velicer G.J."/>
        </authorList>
    </citation>
    <scope>NUCLEOTIDE SEQUENCE [LARGE SCALE GENOMIC DNA]</scope>
    <source>
        <strain evidence="2 3">MC3.5.9c15</strain>
    </source>
</reference>
<gene>
    <name evidence="2" type="ORF">BHS09_13895</name>
</gene>
<dbReference type="AlphaFoldDB" id="A0AAE6FZB6"/>
<evidence type="ECO:0000313" key="2">
    <source>
        <dbReference type="EMBL" id="QDE67984.1"/>
    </source>
</evidence>
<sequence>MASLQSERRESNEDRASRRPEVSEAIRGVLHAQFRVQDLSVADEGHAPFFCPEALAVQAREHGSNRKARGPLDRGADCICQSIAQVWLFAIPMSLFLSQARR</sequence>
<evidence type="ECO:0000256" key="1">
    <source>
        <dbReference type="SAM" id="MobiDB-lite"/>
    </source>
</evidence>
<dbReference type="Proteomes" id="UP000320179">
    <property type="component" value="Chromosome"/>
</dbReference>
<dbReference type="EMBL" id="CP017174">
    <property type="protein sequence ID" value="QDE67984.1"/>
    <property type="molecule type" value="Genomic_DNA"/>
</dbReference>
<protein>
    <submittedName>
        <fullName evidence="2">Uncharacterized protein</fullName>
    </submittedName>
</protein>
<accession>A0AAE6FZB6</accession>